<dbReference type="Gene3D" id="3.30.1490.20">
    <property type="entry name" value="ATP-grasp fold, A domain"/>
    <property type="match status" value="1"/>
</dbReference>
<dbReference type="Proteomes" id="UP000053881">
    <property type="component" value="Unassembled WGS sequence"/>
</dbReference>
<dbReference type="AlphaFoldDB" id="A0A0Q9XZL1"/>
<organism evidence="1 2">
    <name type="scientific">Lederbergia galactosidilytica</name>
    <dbReference type="NCBI Taxonomy" id="217031"/>
    <lineage>
        <taxon>Bacteria</taxon>
        <taxon>Bacillati</taxon>
        <taxon>Bacillota</taxon>
        <taxon>Bacilli</taxon>
        <taxon>Bacillales</taxon>
        <taxon>Bacillaceae</taxon>
        <taxon>Lederbergia</taxon>
    </lineage>
</organism>
<proteinExistence type="predicted"/>
<evidence type="ECO:0000313" key="1">
    <source>
        <dbReference type="EMBL" id="KRG14220.1"/>
    </source>
</evidence>
<dbReference type="InterPro" id="IPR013815">
    <property type="entry name" value="ATP_grasp_subdomain_1"/>
</dbReference>
<dbReference type="EMBL" id="LGPB01000066">
    <property type="protein sequence ID" value="KRG14220.1"/>
    <property type="molecule type" value="Genomic_DNA"/>
</dbReference>
<dbReference type="GO" id="GO:0005524">
    <property type="term" value="F:ATP binding"/>
    <property type="evidence" value="ECO:0007669"/>
    <property type="project" value="InterPro"/>
</dbReference>
<reference evidence="1 2" key="1">
    <citation type="submission" date="2015-06" db="EMBL/GenBank/DDBJ databases">
        <title>Genome sequencing project of Bacillus galactosidilyticus PL133.</title>
        <authorList>
            <person name="Gaiero J."/>
            <person name="Nicol R."/>
            <person name="Habash M."/>
        </authorList>
    </citation>
    <scope>NUCLEOTIDE SEQUENCE [LARGE SCALE GENOMIC DNA]</scope>
    <source>
        <strain evidence="1 2">PL133</strain>
    </source>
</reference>
<evidence type="ECO:0000313" key="2">
    <source>
        <dbReference type="Proteomes" id="UP000053881"/>
    </source>
</evidence>
<dbReference type="InterPro" id="IPR026838">
    <property type="entry name" value="YheC/D"/>
</dbReference>
<dbReference type="Pfam" id="PF14398">
    <property type="entry name" value="ATPgrasp_YheCD"/>
    <property type="match status" value="1"/>
</dbReference>
<protein>
    <submittedName>
        <fullName evidence="1">Uncharacterized protein</fullName>
    </submittedName>
</protein>
<gene>
    <name evidence="1" type="ORF">ACA29_06205</name>
</gene>
<accession>A0A0Q9XZL1</accession>
<comment type="caution">
    <text evidence="1">The sequence shown here is derived from an EMBL/GenBank/DDBJ whole genome shotgun (WGS) entry which is preliminary data.</text>
</comment>
<name>A0A0Q9XZL1_9BACI</name>
<sequence length="132" mass="15543">MESGEWKRIKAPFPDVINNVSVGGRNSRVERKLRRKLPFTSFHVGNKFTLPKRLVENKVLVELLVPFRVCTDKDIILDFLKENDKVVFKYLQSNRGENIYFITQKGNRYILLDQKKETILSQQAFHNWLGFS</sequence>